<reference evidence="4" key="1">
    <citation type="submission" date="2025-08" db="UniProtKB">
        <authorList>
            <consortium name="RefSeq"/>
        </authorList>
    </citation>
    <scope>IDENTIFICATION</scope>
    <source>
        <tissue evidence="4">Gonads</tissue>
    </source>
</reference>
<dbReference type="RefSeq" id="XP_030748357.1">
    <property type="nucleotide sequence ID" value="XM_030892497.1"/>
</dbReference>
<proteinExistence type="predicted"/>
<dbReference type="CTD" id="39831"/>
<evidence type="ECO:0000313" key="3">
    <source>
        <dbReference type="Proteomes" id="UP000504635"/>
    </source>
</evidence>
<gene>
    <name evidence="4" type="primary">LOC115876645</name>
</gene>
<evidence type="ECO:0000313" key="4">
    <source>
        <dbReference type="RefSeq" id="XP_030748357.1"/>
    </source>
</evidence>
<dbReference type="AlphaFoldDB" id="A0A6J2XAT8"/>
<protein>
    <submittedName>
        <fullName evidence="4">Uncharacterized protein LOC115876645</fullName>
    </submittedName>
</protein>
<keyword evidence="2" id="KW-0732">Signal</keyword>
<feature type="compositionally biased region" description="Low complexity" evidence="1">
    <location>
        <begin position="67"/>
        <end position="83"/>
    </location>
</feature>
<organism evidence="3 4">
    <name type="scientific">Sitophilus oryzae</name>
    <name type="common">Rice weevil</name>
    <name type="synonym">Curculio oryzae</name>
    <dbReference type="NCBI Taxonomy" id="7048"/>
    <lineage>
        <taxon>Eukaryota</taxon>
        <taxon>Metazoa</taxon>
        <taxon>Ecdysozoa</taxon>
        <taxon>Arthropoda</taxon>
        <taxon>Hexapoda</taxon>
        <taxon>Insecta</taxon>
        <taxon>Pterygota</taxon>
        <taxon>Neoptera</taxon>
        <taxon>Endopterygota</taxon>
        <taxon>Coleoptera</taxon>
        <taxon>Polyphaga</taxon>
        <taxon>Cucujiformia</taxon>
        <taxon>Curculionidae</taxon>
        <taxon>Dryophthorinae</taxon>
        <taxon>Sitophilus</taxon>
    </lineage>
</organism>
<dbReference type="GeneID" id="115876645"/>
<name>A0A6J2XAT8_SITOR</name>
<accession>A0A6J2XAT8</accession>
<sequence>MRVLIVLSLLCAVQPQHVQSQSKFWDYSQRFLSNFFRHGKNVAATGTTTESVTYISTTAPSTTPVRQTPEPSTKPTTTTLQPKETSTVFVSNKTLASQTTLTTIVTTTISSTSVSDLELGKNNFSTLTSTIAGLSTIESSTGSTIIDSTTPDFIATTGEPRENPNSHEFYLSTRKEKPLIKLAANISQNLLPLPAGASAALVKPTKYHYYPHNQHIYLLPECAIQQVCNAVYVRLNWTQPLCACPSRYRDPCSASLNSDDLHTTELSINKRSKKAVTLVKTCEPTSEMRICRAPRDWSLLALQNIRTGKSHYLVICRCPDNSALEGPMSHDQPTYASVPGIRVYGMMCVDNKRRGRPLRDSRSLEIPPFPWKKAQELAEIAEWD</sequence>
<dbReference type="InParanoid" id="A0A6J2XAT8"/>
<feature type="chain" id="PRO_5027017013" evidence="2">
    <location>
        <begin position="21"/>
        <end position="384"/>
    </location>
</feature>
<dbReference type="Proteomes" id="UP000504635">
    <property type="component" value="Unplaced"/>
</dbReference>
<dbReference type="OrthoDB" id="6413868at2759"/>
<feature type="signal peptide" evidence="2">
    <location>
        <begin position="1"/>
        <end position="20"/>
    </location>
</feature>
<feature type="region of interest" description="Disordered" evidence="1">
    <location>
        <begin position="58"/>
        <end position="83"/>
    </location>
</feature>
<evidence type="ECO:0000256" key="2">
    <source>
        <dbReference type="SAM" id="SignalP"/>
    </source>
</evidence>
<dbReference type="Gene3D" id="2.20.20.160">
    <property type="match status" value="1"/>
</dbReference>
<evidence type="ECO:0000256" key="1">
    <source>
        <dbReference type="SAM" id="MobiDB-lite"/>
    </source>
</evidence>
<dbReference type="KEGG" id="soy:115876645"/>
<keyword evidence="3" id="KW-1185">Reference proteome</keyword>